<dbReference type="Proteomes" id="UP000264800">
    <property type="component" value="Unplaced"/>
</dbReference>
<reference evidence="2" key="2">
    <citation type="submission" date="2025-09" db="UniProtKB">
        <authorList>
            <consortium name="Ensembl"/>
        </authorList>
    </citation>
    <scope>IDENTIFICATION</scope>
</reference>
<sequence>GDGRLITTPLTPVADQADGIWRKMKPAECFDRDTDRCGGFLLQCNLAFARSPSLFPTHAAKITFIVAALKGRALRWAQAFLSSHSIDTMDFLRFVQEFRRVFDHPLQQEEAAKRITLFSIGQKGE</sequence>
<proteinExistence type="predicted"/>
<dbReference type="GeneTree" id="ENSGT01150000287245"/>
<dbReference type="AlphaFoldDB" id="A0A3Q3GRV2"/>
<dbReference type="Pfam" id="PF16297">
    <property type="entry name" value="DUF4939"/>
    <property type="match status" value="1"/>
</dbReference>
<keyword evidence="3" id="KW-1185">Reference proteome</keyword>
<dbReference type="Ensembl" id="ENSKMAT00000026333.1">
    <property type="protein sequence ID" value="ENSKMAP00000026007.1"/>
    <property type="gene ID" value="ENSKMAG00000019272.1"/>
</dbReference>
<dbReference type="OMA" id="TEWAKVS"/>
<organism evidence="2 3">
    <name type="scientific">Kryptolebias marmoratus</name>
    <name type="common">Mangrove killifish</name>
    <name type="synonym">Rivulus marmoratus</name>
    <dbReference type="NCBI Taxonomy" id="37003"/>
    <lineage>
        <taxon>Eukaryota</taxon>
        <taxon>Metazoa</taxon>
        <taxon>Chordata</taxon>
        <taxon>Craniata</taxon>
        <taxon>Vertebrata</taxon>
        <taxon>Euteleostomi</taxon>
        <taxon>Actinopterygii</taxon>
        <taxon>Neopterygii</taxon>
        <taxon>Teleostei</taxon>
        <taxon>Neoteleostei</taxon>
        <taxon>Acanthomorphata</taxon>
        <taxon>Ovalentaria</taxon>
        <taxon>Atherinomorphae</taxon>
        <taxon>Cyprinodontiformes</taxon>
        <taxon>Rivulidae</taxon>
        <taxon>Kryptolebias</taxon>
    </lineage>
</organism>
<reference evidence="2" key="1">
    <citation type="submission" date="2025-08" db="UniProtKB">
        <authorList>
            <consortium name="Ensembl"/>
        </authorList>
    </citation>
    <scope>IDENTIFICATION</scope>
</reference>
<evidence type="ECO:0000313" key="3">
    <source>
        <dbReference type="Proteomes" id="UP000264800"/>
    </source>
</evidence>
<accession>A0A3Q3GRV2</accession>
<dbReference type="STRING" id="37003.ENSKMAP00000026007"/>
<dbReference type="InterPro" id="IPR032549">
    <property type="entry name" value="DUF4939"/>
</dbReference>
<protein>
    <recommendedName>
        <fullName evidence="1">DUF4939 domain-containing protein</fullName>
    </recommendedName>
</protein>
<feature type="domain" description="DUF4939" evidence="1">
    <location>
        <begin position="21"/>
        <end position="108"/>
    </location>
</feature>
<evidence type="ECO:0000259" key="1">
    <source>
        <dbReference type="Pfam" id="PF16297"/>
    </source>
</evidence>
<evidence type="ECO:0000313" key="2">
    <source>
        <dbReference type="Ensembl" id="ENSKMAP00000026007.1"/>
    </source>
</evidence>
<name>A0A3Q3GRV2_KRYMA</name>